<dbReference type="AlphaFoldDB" id="A0A6B0GP52"/>
<dbReference type="Proteomes" id="UP000451471">
    <property type="component" value="Unassembled WGS sequence"/>
</dbReference>
<feature type="region of interest" description="Disordered" evidence="1">
    <location>
        <begin position="1"/>
        <end position="31"/>
    </location>
</feature>
<name>A0A6B0GP52_9EURY</name>
<protein>
    <recommendedName>
        <fullName evidence="4">Transposase IS4-like domain-containing protein</fullName>
    </recommendedName>
</protein>
<organism evidence="2 3">
    <name type="scientific">Halomarina oriensis</name>
    <dbReference type="NCBI Taxonomy" id="671145"/>
    <lineage>
        <taxon>Archaea</taxon>
        <taxon>Methanobacteriati</taxon>
        <taxon>Methanobacteriota</taxon>
        <taxon>Stenosarchaea group</taxon>
        <taxon>Halobacteria</taxon>
        <taxon>Halobacteriales</taxon>
        <taxon>Natronomonadaceae</taxon>
        <taxon>Halomarina</taxon>
    </lineage>
</organism>
<evidence type="ECO:0000313" key="3">
    <source>
        <dbReference type="Proteomes" id="UP000451471"/>
    </source>
</evidence>
<evidence type="ECO:0000313" key="2">
    <source>
        <dbReference type="EMBL" id="MWG36592.1"/>
    </source>
</evidence>
<feature type="compositionally biased region" description="Acidic residues" evidence="1">
    <location>
        <begin position="291"/>
        <end position="311"/>
    </location>
</feature>
<feature type="region of interest" description="Disordered" evidence="1">
    <location>
        <begin position="291"/>
        <end position="318"/>
    </location>
</feature>
<dbReference type="OrthoDB" id="225944at2157"/>
<evidence type="ECO:0008006" key="4">
    <source>
        <dbReference type="Google" id="ProtNLM"/>
    </source>
</evidence>
<dbReference type="RefSeq" id="WP_158206243.1">
    <property type="nucleotide sequence ID" value="NZ_WSZK01000036.1"/>
</dbReference>
<dbReference type="EMBL" id="WSZK01000036">
    <property type="protein sequence ID" value="MWG36592.1"/>
    <property type="molecule type" value="Genomic_DNA"/>
</dbReference>
<keyword evidence="3" id="KW-1185">Reference proteome</keyword>
<evidence type="ECO:0000256" key="1">
    <source>
        <dbReference type="SAM" id="MobiDB-lite"/>
    </source>
</evidence>
<feature type="compositionally biased region" description="Acidic residues" evidence="1">
    <location>
        <begin position="8"/>
        <end position="28"/>
    </location>
</feature>
<accession>A0A6B0GP52</accession>
<sequence length="686" mass="78552">MTDGGSPFDEDGEWVTNVPDDEQDETADDQLVRGTNLAKTSDSSVYNSPEPETVMTLTDWWDLGIEGQLIRHLQNGADLPEAVGRLRLHPYYPSKNVFDDWSTYKDGEDLMRGHLYNQLSETKEYRVGDRIQGRTSLREKLRIESMSGSTLNRAEDIMDDDVSGYDAAGLLNDAAEAAVRQLHEDGVEVEDLRAPIYPETISDGEGEYPLTLILRDLRKKTYPYIRFNRDKSVTHSKDMLLRVLASAARDYVHLTTAADGLKYKHWLDEDDIPSRWTLGYHLRKVALVGWGEDDEEEDETDSTDDESEEPDGEARQLGLDEFEDLDEDEVEELEFRDFYSVIEDIRDMFLAANQELHDIISKHGYYDGQHAVAFDTTDVLFRGDPETLGASGTKATRNASHAWQFISCSLVGADAPAILMSELVKTSGDKAAFLKRALWMADTMMDVNRAYLDSGFYNEDSARALGEFDRLGWVMQAKQSADKIDEMMDHAIENEQDWQATKWGVSDVPERHNLWVMESEKKSKLYKEEPDDPKDKWIAFYTNIDWVADSPDEEIDTESLTEEQREMPLTPLELADDFRARWGIETGYRKLKEDFLAKSRSTRYYIRVQVFYFAVLWYNMWLAANVIRAGKLGLDLGDDDVNYPFPGPHVMRAIEEDPADLQIGETDDLSVIEDKLQSFDPWSEFR</sequence>
<proteinExistence type="predicted"/>
<reference evidence="2 3" key="1">
    <citation type="submission" date="2019-12" db="EMBL/GenBank/DDBJ databases">
        <title>Halocatena pleomorpha gen. nov. sp. nov., an extremely halophilic archaeon of family Halobacteriaceae isolated from saltpan soil.</title>
        <authorList>
            <person name="Pal Y."/>
            <person name="Verma A."/>
            <person name="Krishnamurthi S."/>
            <person name="Kumar P."/>
        </authorList>
    </citation>
    <scope>NUCLEOTIDE SEQUENCE [LARGE SCALE GENOMIC DNA]</scope>
    <source>
        <strain evidence="2 3">JCM 16495</strain>
    </source>
</reference>
<gene>
    <name evidence="2" type="ORF">GQS65_19220</name>
</gene>
<comment type="caution">
    <text evidence="2">The sequence shown here is derived from an EMBL/GenBank/DDBJ whole genome shotgun (WGS) entry which is preliminary data.</text>
</comment>